<dbReference type="Proteomes" id="UP000246121">
    <property type="component" value="Unassembled WGS sequence"/>
</dbReference>
<dbReference type="VEuPathDB" id="TriTrypDB:C4B63_173g6"/>
<comment type="caution">
    <text evidence="4">The sequence shown here is derived from an EMBL/GenBank/DDBJ whole genome shotgun (WGS) entry which is preliminary data.</text>
</comment>
<evidence type="ECO:0000313" key="5">
    <source>
        <dbReference type="Proteomes" id="UP000246121"/>
    </source>
</evidence>
<dbReference type="VEuPathDB" id="TriTrypDB:TcG_03044"/>
<evidence type="ECO:0000256" key="2">
    <source>
        <dbReference type="ARBA" id="ARBA00022448"/>
    </source>
</evidence>
<evidence type="ECO:0000256" key="3">
    <source>
        <dbReference type="ARBA" id="ARBA00022927"/>
    </source>
</evidence>
<evidence type="ECO:0000313" key="4">
    <source>
        <dbReference type="EMBL" id="PWU85215.1"/>
    </source>
</evidence>
<dbReference type="VEuPathDB" id="TriTrypDB:TcCLB.503653.20"/>
<dbReference type="AlphaFoldDB" id="A0A2V2ULS6"/>
<dbReference type="VEuPathDB" id="TriTrypDB:TCDM_09151"/>
<keyword evidence="3" id="KW-0653">Protein transport</keyword>
<dbReference type="VEuPathDB" id="TriTrypDB:BCY84_08641"/>
<dbReference type="SUPFAM" id="SSF48452">
    <property type="entry name" value="TPR-like"/>
    <property type="match status" value="1"/>
</dbReference>
<dbReference type="VEuPathDB" id="TriTrypDB:TCSYLVIO_002245"/>
<reference evidence="4 5" key="1">
    <citation type="journal article" date="2018" name="Microb. Genom.">
        <title>Expanding an expanded genome: long-read sequencing of Trypanosoma cruzi.</title>
        <authorList>
            <person name="Berna L."/>
            <person name="Rodriguez M."/>
            <person name="Chiribao M.L."/>
            <person name="Parodi-Talice A."/>
            <person name="Pita S."/>
            <person name="Rijo G."/>
            <person name="Alvarez-Valin F."/>
            <person name="Robello C."/>
        </authorList>
    </citation>
    <scope>NUCLEOTIDE SEQUENCE [LARGE SCALE GENOMIC DNA]</scope>
    <source>
        <strain evidence="4 5">Dm28c</strain>
    </source>
</reference>
<dbReference type="EMBL" id="PRFA01000173">
    <property type="protein sequence ID" value="PWU85215.1"/>
    <property type="molecule type" value="Genomic_DNA"/>
</dbReference>
<sequence length="397" mass="43889">MNSPERNPSTATAAATAAAAVVVVSNDGAVSAVENVAISSKGESVQAGLARKAQAYVQLTPSAEPLVLCASEQTLVKMHQVEAYNNGNNNENDGKDDAITKHTSSHVEEAEKLYAKAEASVANGLSRCIDWLHARDLFHEAGALFATGGHADAAAKAFLHAGVITQAFKSESETILMLSLAADNLQVVQPAIAVDVLNFLSNAFSKSGLVIQAARCKRDAAELLDYRLEMPVEAVQTYKEAMQLFGDRNVTKSFTRGCMERISALTALQLKFVEASELYIEEAKMVQRFLPKTRQFLYSLLCLLANGFGSDDRYFDALYYTRKKFDALQEEERHFQQGKEYTLMRQLIDANDHGSLNEFDIAVFTYKSCATFKPDIVFDILIERCRSNLYEHMEQYM</sequence>
<dbReference type="VEuPathDB" id="TriTrypDB:ECC02_009523"/>
<dbReference type="PANTHER" id="PTHR13768">
    <property type="entry name" value="SOLUBLE NSF ATTACHMENT PROTEIN SNAP"/>
    <property type="match status" value="1"/>
</dbReference>
<dbReference type="GO" id="GO:0005483">
    <property type="term" value="F:soluble NSF attachment protein activity"/>
    <property type="evidence" value="ECO:0007669"/>
    <property type="project" value="TreeGrafter"/>
</dbReference>
<organism evidence="4 5">
    <name type="scientific">Trypanosoma cruzi</name>
    <dbReference type="NCBI Taxonomy" id="5693"/>
    <lineage>
        <taxon>Eukaryota</taxon>
        <taxon>Discoba</taxon>
        <taxon>Euglenozoa</taxon>
        <taxon>Kinetoplastea</taxon>
        <taxon>Metakinetoplastina</taxon>
        <taxon>Trypanosomatida</taxon>
        <taxon>Trypanosomatidae</taxon>
        <taxon>Trypanosoma</taxon>
        <taxon>Schizotrypanum</taxon>
    </lineage>
</organism>
<proteinExistence type="inferred from homology"/>
<accession>A0A2V2ULS6</accession>
<dbReference type="Gene3D" id="1.25.40.10">
    <property type="entry name" value="Tetratricopeptide repeat domain"/>
    <property type="match status" value="1"/>
</dbReference>
<dbReference type="VEuPathDB" id="TriTrypDB:TcCL_ESM09071"/>
<dbReference type="VEuPathDB" id="TriTrypDB:C3747_32g281"/>
<dbReference type="InterPro" id="IPR011990">
    <property type="entry name" value="TPR-like_helical_dom_sf"/>
</dbReference>
<protein>
    <submittedName>
        <fullName evidence="4">Uncharacterized protein</fullName>
    </submittedName>
</protein>
<evidence type="ECO:0000256" key="1">
    <source>
        <dbReference type="ARBA" id="ARBA00010050"/>
    </source>
</evidence>
<dbReference type="VEuPathDB" id="TriTrypDB:TcCLB.505037.30"/>
<dbReference type="PANTHER" id="PTHR13768:SF42">
    <property type="entry name" value="PARAFLAGELLAR ROD COMPONENT"/>
    <property type="match status" value="1"/>
</dbReference>
<dbReference type="GO" id="GO:0031201">
    <property type="term" value="C:SNARE complex"/>
    <property type="evidence" value="ECO:0007669"/>
    <property type="project" value="TreeGrafter"/>
</dbReference>
<dbReference type="VEuPathDB" id="TriTrypDB:Tc_MARK_3925"/>
<dbReference type="VEuPathDB" id="TriTrypDB:TcBrA4_0049090"/>
<dbReference type="Pfam" id="PF14938">
    <property type="entry name" value="SNAP"/>
    <property type="match status" value="1"/>
</dbReference>
<dbReference type="InterPro" id="IPR000744">
    <property type="entry name" value="NSF_attach"/>
</dbReference>
<dbReference type="GO" id="GO:0006886">
    <property type="term" value="P:intracellular protein transport"/>
    <property type="evidence" value="ECO:0007669"/>
    <property type="project" value="InterPro"/>
</dbReference>
<dbReference type="GO" id="GO:0019905">
    <property type="term" value="F:syntaxin binding"/>
    <property type="evidence" value="ECO:0007669"/>
    <property type="project" value="TreeGrafter"/>
</dbReference>
<comment type="similarity">
    <text evidence="1">Belongs to the SNAP family.</text>
</comment>
<dbReference type="GO" id="GO:0035494">
    <property type="term" value="P:SNARE complex disassembly"/>
    <property type="evidence" value="ECO:0007669"/>
    <property type="project" value="TreeGrafter"/>
</dbReference>
<gene>
    <name evidence="4" type="ORF">C4B63_173g6</name>
</gene>
<dbReference type="GO" id="GO:0005774">
    <property type="term" value="C:vacuolar membrane"/>
    <property type="evidence" value="ECO:0007669"/>
    <property type="project" value="TreeGrafter"/>
</dbReference>
<keyword evidence="2" id="KW-0813">Transport</keyword>
<name>A0A2V2ULS6_TRYCR</name>